<evidence type="ECO:0000256" key="3">
    <source>
        <dbReference type="ARBA" id="ARBA00023163"/>
    </source>
</evidence>
<evidence type="ECO:0000256" key="1">
    <source>
        <dbReference type="ARBA" id="ARBA00023015"/>
    </source>
</evidence>
<dbReference type="AlphaFoldDB" id="A0A017HA80"/>
<evidence type="ECO:0000313" key="6">
    <source>
        <dbReference type="Proteomes" id="UP000025047"/>
    </source>
</evidence>
<dbReference type="InterPro" id="IPR036390">
    <property type="entry name" value="WH_DNA-bd_sf"/>
</dbReference>
<evidence type="ECO:0000259" key="4">
    <source>
        <dbReference type="Pfam" id="PF12802"/>
    </source>
</evidence>
<evidence type="ECO:0000313" key="5">
    <source>
        <dbReference type="EMBL" id="EYD71407.1"/>
    </source>
</evidence>
<gene>
    <name evidence="5" type="ORF">Lokhon_03056</name>
</gene>
<dbReference type="PANTHER" id="PTHR38465:SF1">
    <property type="entry name" value="HTH-TYPE TRANSCRIPTIONAL REGULATOR MJ1563-RELATED"/>
    <property type="match status" value="1"/>
</dbReference>
<protein>
    <recommendedName>
        <fullName evidence="4">HTH marR-type domain-containing protein</fullName>
    </recommendedName>
</protein>
<dbReference type="RefSeq" id="WP_017927492.1">
    <property type="nucleotide sequence ID" value="NZ_KB822995.1"/>
</dbReference>
<dbReference type="OrthoDB" id="2733322at2"/>
<dbReference type="InterPro" id="IPR052362">
    <property type="entry name" value="HTH-GbsR_regulator"/>
</dbReference>
<accession>A0A017HA80</accession>
<feature type="domain" description="HTH marR-type" evidence="4">
    <location>
        <begin position="28"/>
        <end position="85"/>
    </location>
</feature>
<name>A0A017HA80_9RHOB</name>
<keyword evidence="2" id="KW-0238">DNA-binding</keyword>
<evidence type="ECO:0000256" key="2">
    <source>
        <dbReference type="ARBA" id="ARBA00023125"/>
    </source>
</evidence>
<dbReference type="EMBL" id="APGJ01000007">
    <property type="protein sequence ID" value="EYD71407.1"/>
    <property type="molecule type" value="Genomic_DNA"/>
</dbReference>
<dbReference type="eggNOG" id="COG1510">
    <property type="taxonomic scope" value="Bacteria"/>
</dbReference>
<dbReference type="Proteomes" id="UP000025047">
    <property type="component" value="Unassembled WGS sequence"/>
</dbReference>
<dbReference type="PATRIC" id="fig|1122180.6.peg.3035"/>
<dbReference type="SUPFAM" id="SSF46785">
    <property type="entry name" value="Winged helix' DNA-binding domain"/>
    <property type="match status" value="1"/>
</dbReference>
<keyword evidence="1" id="KW-0805">Transcription regulation</keyword>
<dbReference type="InterPro" id="IPR036388">
    <property type="entry name" value="WH-like_DNA-bd_sf"/>
</dbReference>
<reference evidence="5 6" key="1">
    <citation type="submission" date="2013-03" db="EMBL/GenBank/DDBJ databases">
        <authorList>
            <person name="Fiebig A."/>
            <person name="Goeker M."/>
            <person name="Klenk H.-P.P."/>
        </authorList>
    </citation>
    <scope>NUCLEOTIDE SEQUENCE [LARGE SCALE GENOMIC DNA]</scope>
    <source>
        <strain evidence="5 6">DSM 17492</strain>
    </source>
</reference>
<dbReference type="Pfam" id="PF12802">
    <property type="entry name" value="MarR_2"/>
    <property type="match status" value="1"/>
</dbReference>
<keyword evidence="3" id="KW-0804">Transcription</keyword>
<dbReference type="HOGENOM" id="CLU_120349_1_1_5"/>
<organism evidence="5 6">
    <name type="scientific">Limimaricola hongkongensis DSM 17492</name>
    <dbReference type="NCBI Taxonomy" id="1122180"/>
    <lineage>
        <taxon>Bacteria</taxon>
        <taxon>Pseudomonadati</taxon>
        <taxon>Pseudomonadota</taxon>
        <taxon>Alphaproteobacteria</taxon>
        <taxon>Rhodobacterales</taxon>
        <taxon>Paracoccaceae</taxon>
        <taxon>Limimaricola</taxon>
    </lineage>
</organism>
<comment type="caution">
    <text evidence="5">The sequence shown here is derived from an EMBL/GenBank/DDBJ whole genome shotgun (WGS) entry which is preliminary data.</text>
</comment>
<dbReference type="GO" id="GO:0003677">
    <property type="term" value="F:DNA binding"/>
    <property type="evidence" value="ECO:0007669"/>
    <property type="project" value="UniProtKB-KW"/>
</dbReference>
<keyword evidence="6" id="KW-1185">Reference proteome</keyword>
<dbReference type="GO" id="GO:0003700">
    <property type="term" value="F:DNA-binding transcription factor activity"/>
    <property type="evidence" value="ECO:0007669"/>
    <property type="project" value="InterPro"/>
</dbReference>
<dbReference type="PANTHER" id="PTHR38465">
    <property type="entry name" value="HTH-TYPE TRANSCRIPTIONAL REGULATOR MJ1563-RELATED"/>
    <property type="match status" value="1"/>
</dbReference>
<dbReference type="InterPro" id="IPR000835">
    <property type="entry name" value="HTH_MarR-typ"/>
</dbReference>
<proteinExistence type="predicted"/>
<dbReference type="Gene3D" id="1.10.10.10">
    <property type="entry name" value="Winged helix-like DNA-binding domain superfamily/Winged helix DNA-binding domain"/>
    <property type="match status" value="1"/>
</dbReference>
<sequence length="154" mass="17336">MTDTETDTLAQVRSEFIEKVGLIAQNEGLPRIAGRVFALLVFDGDVLSFGDITRHLEVSRGSISSATRLLEDRGLIKRLGKPGQRQDFFRLADNPYENMLGAVAGNLDRARAEIGETLALVPDTRPEIRRRVQDYARFYEEMGRAVRQSIENLK</sequence>